<dbReference type="SUPFAM" id="SSF57850">
    <property type="entry name" value="RING/U-box"/>
    <property type="match status" value="2"/>
</dbReference>
<evidence type="ECO:0000256" key="3">
    <source>
        <dbReference type="ARBA" id="ARBA00022723"/>
    </source>
</evidence>
<keyword evidence="2" id="KW-0808">Transferase</keyword>
<name>A0A7E4VSF4_PANRE</name>
<feature type="compositionally biased region" description="Low complexity" evidence="9">
    <location>
        <begin position="729"/>
        <end position="745"/>
    </location>
</feature>
<keyword evidence="7" id="KW-0862">Zinc</keyword>
<keyword evidence="4" id="KW-0677">Repeat</keyword>
<evidence type="ECO:0000313" key="11">
    <source>
        <dbReference type="Proteomes" id="UP000492821"/>
    </source>
</evidence>
<comment type="pathway">
    <text evidence="1">Protein modification; protein ubiquitination.</text>
</comment>
<keyword evidence="3" id="KW-0479">Metal-binding</keyword>
<sequence length="806" mass="91503">MDEIHQTLSEIYPEVDIDQLFIDQPDKSLAWYADHIVNNLDTVRKRVVQRVPSATPSESDDGPSVPLIDHVKLKSELIAELSEIARKDLAAPLRNKRSNPRFASVFRRIFIQLSKQCQDNILKVTGGRKASSFIIAFFVKNGLLENIIDFIPLPLAGFWTATDLDFDDAVLEELPALCRSYKATKEICYLFVDRYSAIVDANTLCINMPVLTGETFNCGVCYDDASIDAAIACGTEDPFDDDVIIISSDPCSSTDIRPRPVQHKFCTDCVRRHAAAATESMPISDCGTGLKCMEHGCKRPLLFSRVRHVLPKKTISMLENRVLAENLAAFGDIEKCPKCNFAVAMEVSKEEDKVFRCFKCKSNWCRLCELPWNDDHFGRSCDETALKSGVDKKKRDLERKANEAVMRKCHKCNLPFTKDEGCNKVTCRCGATQCYICRTKSIDYSHFCRHPTLPNQARTCCNKCLLWDDANSVDRQAIVRVYEEAGEAPPEDTGPPPKRFRFGAFPQVPVPEANFYIPPMVPLDREAIERAERRMAERIAQAQARRRMQQQEAPAERHVREHDHLQQQVRVHADYIRQRPRPPQHPMAGPDFGYYHPHQLEFNHLQARLQELRDMQGPPPPAPRHDFGPAPVQPPINRMDPRQQAQIQQQQIQQQREQVQRQLLPLPPLPQPPPPPPMPNPNAYRVHDLNFQDLPMNEDPPQYQLPPLPRWPLPPPPPPPPGPAPGPQQPQQQNVAAVPPQNANQRALKRRPLRQPPNPPAARDNGFQFLNPDNHQGFAFPPYMPLQRHDQNGMFQFGQGGFNNGP</sequence>
<feature type="compositionally biased region" description="Pro residues" evidence="9">
    <location>
        <begin position="703"/>
        <end position="728"/>
    </location>
</feature>
<evidence type="ECO:0000256" key="8">
    <source>
        <dbReference type="SAM" id="Coils"/>
    </source>
</evidence>
<dbReference type="GO" id="GO:0008270">
    <property type="term" value="F:zinc ion binding"/>
    <property type="evidence" value="ECO:0007669"/>
    <property type="project" value="UniProtKB-KW"/>
</dbReference>
<evidence type="ECO:0000256" key="2">
    <source>
        <dbReference type="ARBA" id="ARBA00022679"/>
    </source>
</evidence>
<feature type="domain" description="RING-type" evidence="10">
    <location>
        <begin position="226"/>
        <end position="456"/>
    </location>
</feature>
<dbReference type="InterPro" id="IPR047546">
    <property type="entry name" value="Rcat_RBR_RNF216"/>
</dbReference>
<dbReference type="WBParaSite" id="Pan_g24054.t2">
    <property type="protein sequence ID" value="Pan_g24054.t2"/>
    <property type="gene ID" value="Pan_g24054"/>
</dbReference>
<dbReference type="PROSITE" id="PS51873">
    <property type="entry name" value="TRIAD"/>
    <property type="match status" value="1"/>
</dbReference>
<evidence type="ECO:0000256" key="5">
    <source>
        <dbReference type="ARBA" id="ARBA00022771"/>
    </source>
</evidence>
<protein>
    <submittedName>
        <fullName evidence="12">RING-type domain-containing protein</fullName>
    </submittedName>
</protein>
<dbReference type="Gene3D" id="1.20.120.1750">
    <property type="match status" value="1"/>
</dbReference>
<organism evidence="11 12">
    <name type="scientific">Panagrellus redivivus</name>
    <name type="common">Microworm</name>
    <dbReference type="NCBI Taxonomy" id="6233"/>
    <lineage>
        <taxon>Eukaryota</taxon>
        <taxon>Metazoa</taxon>
        <taxon>Ecdysozoa</taxon>
        <taxon>Nematoda</taxon>
        <taxon>Chromadorea</taxon>
        <taxon>Rhabditida</taxon>
        <taxon>Tylenchina</taxon>
        <taxon>Panagrolaimomorpha</taxon>
        <taxon>Panagrolaimoidea</taxon>
        <taxon>Panagrolaimidae</taxon>
        <taxon>Panagrellus</taxon>
    </lineage>
</organism>
<keyword evidence="8" id="KW-0175">Coiled coil</keyword>
<reference evidence="11" key="1">
    <citation type="journal article" date="2013" name="Genetics">
        <title>The draft genome and transcriptome of Panagrellus redivivus are shaped by the harsh demands of a free-living lifestyle.</title>
        <authorList>
            <person name="Srinivasan J."/>
            <person name="Dillman A.R."/>
            <person name="Macchietto M.G."/>
            <person name="Heikkinen L."/>
            <person name="Lakso M."/>
            <person name="Fracchia K.M."/>
            <person name="Antoshechkin I."/>
            <person name="Mortazavi A."/>
            <person name="Wong G."/>
            <person name="Sternberg P.W."/>
        </authorList>
    </citation>
    <scope>NUCLEOTIDE SEQUENCE [LARGE SCALE GENOMIC DNA]</scope>
    <source>
        <strain evidence="11">MT8872</strain>
    </source>
</reference>
<keyword evidence="6" id="KW-0833">Ubl conjugation pathway</keyword>
<evidence type="ECO:0000256" key="1">
    <source>
        <dbReference type="ARBA" id="ARBA00004906"/>
    </source>
</evidence>
<feature type="region of interest" description="Disordered" evidence="9">
    <location>
        <begin position="613"/>
        <end position="806"/>
    </location>
</feature>
<evidence type="ECO:0000256" key="9">
    <source>
        <dbReference type="SAM" id="MobiDB-lite"/>
    </source>
</evidence>
<feature type="coiled-coil region" evidence="8">
    <location>
        <begin position="525"/>
        <end position="552"/>
    </location>
</feature>
<dbReference type="InterPro" id="IPR044066">
    <property type="entry name" value="TRIAD_supradom"/>
</dbReference>
<dbReference type="InterPro" id="IPR047545">
    <property type="entry name" value="BRcat_RBR_RNF216"/>
</dbReference>
<evidence type="ECO:0000256" key="6">
    <source>
        <dbReference type="ARBA" id="ARBA00022786"/>
    </source>
</evidence>
<dbReference type="Pfam" id="PF26200">
    <property type="entry name" value="Rcat_RNF216"/>
    <property type="match status" value="1"/>
</dbReference>
<dbReference type="CDD" id="cd20353">
    <property type="entry name" value="Rcat_RBR_RNF216"/>
    <property type="match status" value="1"/>
</dbReference>
<feature type="compositionally biased region" description="Low complexity" evidence="9">
    <location>
        <begin position="642"/>
        <end position="664"/>
    </location>
</feature>
<proteinExistence type="predicted"/>
<dbReference type="GO" id="GO:0016740">
    <property type="term" value="F:transferase activity"/>
    <property type="evidence" value="ECO:0007669"/>
    <property type="project" value="UniProtKB-KW"/>
</dbReference>
<reference evidence="12" key="2">
    <citation type="submission" date="2020-10" db="UniProtKB">
        <authorList>
            <consortium name="WormBaseParasite"/>
        </authorList>
    </citation>
    <scope>IDENTIFICATION</scope>
</reference>
<evidence type="ECO:0000313" key="12">
    <source>
        <dbReference type="WBParaSite" id="Pan_g24054.t2"/>
    </source>
</evidence>
<accession>A0A7E4VSF4</accession>
<dbReference type="Proteomes" id="UP000492821">
    <property type="component" value="Unassembled WGS sequence"/>
</dbReference>
<evidence type="ECO:0000259" key="10">
    <source>
        <dbReference type="PROSITE" id="PS51873"/>
    </source>
</evidence>
<feature type="compositionally biased region" description="Pro residues" evidence="9">
    <location>
        <begin position="665"/>
        <end position="680"/>
    </location>
</feature>
<keyword evidence="11" id="KW-1185">Reference proteome</keyword>
<dbReference type="AlphaFoldDB" id="A0A7E4VSF4"/>
<keyword evidence="5" id="KW-0863">Zinc-finger</keyword>
<evidence type="ECO:0000256" key="4">
    <source>
        <dbReference type="ARBA" id="ARBA00022737"/>
    </source>
</evidence>
<dbReference type="PANTHER" id="PTHR22770:SF47">
    <property type="entry name" value="E3 UBIQUITIN-PROTEIN LIGASE RNF216"/>
    <property type="match status" value="1"/>
</dbReference>
<evidence type="ECO:0000256" key="7">
    <source>
        <dbReference type="ARBA" id="ARBA00022833"/>
    </source>
</evidence>
<dbReference type="CDD" id="cd20339">
    <property type="entry name" value="BRcat_RBR_RNF216"/>
    <property type="match status" value="1"/>
</dbReference>
<dbReference type="PANTHER" id="PTHR22770">
    <property type="entry name" value="UBIQUITIN CONJUGATING ENZYME 7 INTERACTING PROTEIN-RELATED"/>
    <property type="match status" value="1"/>
</dbReference>
<dbReference type="InterPro" id="IPR051628">
    <property type="entry name" value="LUBAC_E3_Ligases"/>
</dbReference>